<dbReference type="KEGG" id="kan:IMCC3317_11360"/>
<dbReference type="RefSeq" id="WP_160128513.1">
    <property type="nucleotide sequence ID" value="NZ_CP019288.1"/>
</dbReference>
<gene>
    <name evidence="1" type="ORF">IMCC3317_11360</name>
</gene>
<dbReference type="AlphaFoldDB" id="A0A7L4ZGB1"/>
<accession>A0A7L4ZGB1</accession>
<evidence type="ECO:0008006" key="3">
    <source>
        <dbReference type="Google" id="ProtNLM"/>
    </source>
</evidence>
<sequence>MKKIVFDTNAWLNLIENFESEFLEILWDKINKQEIIFIIPENVSLEFKKKVKNIRDKTINDEQFSSTEVDSIISGVEQILDKSEQLKANSEGIVEWINSKTAPNHNATNFEDTAILNTLLTLEKGSTFFFVSRDSDFRINKNCYELHPDIRDKFDEKSININFYIDFKKLFAKENLFIKTSSQTSNELYDWKVIKLSVSSKNIYEKLKSSIDYYFKELDFIPLSYLCNIYPFNNNSGNETYFRNDMLVTNNSELYDFFEQSLIISDTKKTKINHSYFNSKKEINEYEKILNILNQNLVFKVQYERKKININFEKSTNKNCTCYECTFNRFDVKALINKIISDEDNSPKQMLKKAFYYYKSNKLYECLEIIQKILTTVKKTEYPIIHSIAEYNRDILRKTWFSGDARFSEERDKLKPKSEKTLLKQGLLSITGYIIYTKYFDYKFYDLIEDFENVKKRRVTHQGLGSSFNSDVENKNILRWAEFYNFISKNSIFFEYYSNTAKFAMYTFDLCLHAMKDNIVKYKLPQYIICMTMPYIKLNDYEKMLTNLGVEKLNYDKKINKYLFSFFESKINNLKENLEVSSTDFIEQHIKEIMKVVYLQSYLSLSKKQDEKIINDLIILIESENDITKKLTSSLKYLTQRKLERFNEKTAQKSITIILNSEIEFDIDLTSLFTLCKKFKIKLPDKHFNAFLVDNIYELTSFFKAFVFLNLYKIGSEKQKQEVLKKVHQTLKNIQTFDQRLYYYFIYENIFPLNDLYLNNFRQKLEVTIPKNKENFFGKTYEKKIKRIELLDDFINHISLYYYKDKQQFLSPFLNHSNYYNFLINPNSINKTDIEIEWFYIAYNNSPYAIKRILDNNSVVNKYFTKEISNSRNEKYCRAFLDIQNLKINQL</sequence>
<keyword evidence="2" id="KW-1185">Reference proteome</keyword>
<organism evidence="1 2">
    <name type="scientific">Kordia antarctica</name>
    <dbReference type="NCBI Taxonomy" id="1218801"/>
    <lineage>
        <taxon>Bacteria</taxon>
        <taxon>Pseudomonadati</taxon>
        <taxon>Bacteroidota</taxon>
        <taxon>Flavobacteriia</taxon>
        <taxon>Flavobacteriales</taxon>
        <taxon>Flavobacteriaceae</taxon>
        <taxon>Kordia</taxon>
    </lineage>
</organism>
<evidence type="ECO:0000313" key="1">
    <source>
        <dbReference type="EMBL" id="QHI35788.1"/>
    </source>
</evidence>
<dbReference type="OrthoDB" id="32195at2"/>
<name>A0A7L4ZGB1_9FLAO</name>
<dbReference type="Proteomes" id="UP000464657">
    <property type="component" value="Chromosome"/>
</dbReference>
<dbReference type="EMBL" id="CP019288">
    <property type="protein sequence ID" value="QHI35788.1"/>
    <property type="molecule type" value="Genomic_DNA"/>
</dbReference>
<proteinExistence type="predicted"/>
<protein>
    <recommendedName>
        <fullName evidence="3">DUF4935 domain-containing protein</fullName>
    </recommendedName>
</protein>
<evidence type="ECO:0000313" key="2">
    <source>
        <dbReference type="Proteomes" id="UP000464657"/>
    </source>
</evidence>
<reference evidence="1 2" key="1">
    <citation type="journal article" date="2013" name="Int. J. Syst. Evol. Microbiol.">
        <title>Kordia antarctica sp. nov., isolated from Antarctic seawater.</title>
        <authorList>
            <person name="Baek K."/>
            <person name="Choi A."/>
            <person name="Kang I."/>
            <person name="Lee K."/>
            <person name="Cho J.C."/>
        </authorList>
    </citation>
    <scope>NUCLEOTIDE SEQUENCE [LARGE SCALE GENOMIC DNA]</scope>
    <source>
        <strain evidence="1 2">IMCC3317</strain>
    </source>
</reference>